<feature type="compositionally biased region" description="Basic and acidic residues" evidence="1">
    <location>
        <begin position="280"/>
        <end position="289"/>
    </location>
</feature>
<feature type="compositionally biased region" description="Basic and acidic residues" evidence="1">
    <location>
        <begin position="110"/>
        <end position="161"/>
    </location>
</feature>
<reference evidence="2" key="1">
    <citation type="submission" date="2021-06" db="EMBL/GenBank/DDBJ databases">
        <title>Parelaphostrongylus tenuis whole genome reference sequence.</title>
        <authorList>
            <person name="Garwood T.J."/>
            <person name="Larsen P.A."/>
            <person name="Fountain-Jones N.M."/>
            <person name="Garbe J.R."/>
            <person name="Macchietto M.G."/>
            <person name="Kania S.A."/>
            <person name="Gerhold R.W."/>
            <person name="Richards J.E."/>
            <person name="Wolf T.M."/>
        </authorList>
    </citation>
    <scope>NUCLEOTIDE SEQUENCE</scope>
    <source>
        <strain evidence="2">MNPRO001-30</strain>
        <tissue evidence="2">Meninges</tissue>
    </source>
</reference>
<name>A0AAD5MU44_PARTN</name>
<evidence type="ECO:0000256" key="1">
    <source>
        <dbReference type="SAM" id="MobiDB-lite"/>
    </source>
</evidence>
<evidence type="ECO:0000313" key="2">
    <source>
        <dbReference type="EMBL" id="KAJ1350609.1"/>
    </source>
</evidence>
<dbReference type="EMBL" id="JAHQIW010000900">
    <property type="protein sequence ID" value="KAJ1350609.1"/>
    <property type="molecule type" value="Genomic_DNA"/>
</dbReference>
<accession>A0AAD5MU44</accession>
<feature type="compositionally biased region" description="Polar residues" evidence="1">
    <location>
        <begin position="162"/>
        <end position="191"/>
    </location>
</feature>
<proteinExistence type="predicted"/>
<sequence>MDEEVSNGASETNTSSTTVLSRKGLFGKSGLVNDTFDTSIAVEKDPIVSSRETPNRDNEEESRTDVSASNSNDAEVPSHGNEVLERQSEQSADEEVAGEAHGTDVPSVKESGDFASKEHEKSNIELDARDQHLDNKVPEKDPIVNSEETHHQDNDDSKNDDSMQGNPHSDITSPRSPNDSLSPRSPQNVPSSGPPCNVSSPGSPHDKPSPGSPHDKPSSGSPHDKPSPGSPHDTPSPGHNGKDVPTTVEEICVKKIISMDTDDTEKEQIGGASPSSDVEVQVKDDDVRDTTAITENTTEDETNGRQSAR</sequence>
<feature type="compositionally biased region" description="Basic and acidic residues" evidence="1">
    <location>
        <begin position="53"/>
        <end position="64"/>
    </location>
</feature>
<feature type="region of interest" description="Disordered" evidence="1">
    <location>
        <begin position="1"/>
        <end position="309"/>
    </location>
</feature>
<gene>
    <name evidence="2" type="ORF">KIN20_006437</name>
</gene>
<feature type="compositionally biased region" description="Polar residues" evidence="1">
    <location>
        <begin position="7"/>
        <end position="20"/>
    </location>
</feature>
<protein>
    <submittedName>
        <fullName evidence="2">Uncharacterized protein</fullName>
    </submittedName>
</protein>
<feature type="compositionally biased region" description="Basic and acidic residues" evidence="1">
    <location>
        <begin position="204"/>
        <end position="226"/>
    </location>
</feature>
<dbReference type="Proteomes" id="UP001196413">
    <property type="component" value="Unassembled WGS sequence"/>
</dbReference>
<keyword evidence="3" id="KW-1185">Reference proteome</keyword>
<organism evidence="2 3">
    <name type="scientific">Parelaphostrongylus tenuis</name>
    <name type="common">Meningeal worm</name>
    <dbReference type="NCBI Taxonomy" id="148309"/>
    <lineage>
        <taxon>Eukaryota</taxon>
        <taxon>Metazoa</taxon>
        <taxon>Ecdysozoa</taxon>
        <taxon>Nematoda</taxon>
        <taxon>Chromadorea</taxon>
        <taxon>Rhabditida</taxon>
        <taxon>Rhabditina</taxon>
        <taxon>Rhabditomorpha</taxon>
        <taxon>Strongyloidea</taxon>
        <taxon>Metastrongylidae</taxon>
        <taxon>Parelaphostrongylus</taxon>
    </lineage>
</organism>
<evidence type="ECO:0000313" key="3">
    <source>
        <dbReference type="Proteomes" id="UP001196413"/>
    </source>
</evidence>
<dbReference type="AlphaFoldDB" id="A0AAD5MU44"/>
<comment type="caution">
    <text evidence="2">The sequence shown here is derived from an EMBL/GenBank/DDBJ whole genome shotgun (WGS) entry which is preliminary data.</text>
</comment>